<proteinExistence type="predicted"/>
<gene>
    <name evidence="1" type="ORF">TIFTF001_042627</name>
</gene>
<reference evidence="1" key="1">
    <citation type="submission" date="2023-07" db="EMBL/GenBank/DDBJ databases">
        <title>draft genome sequence of fig (Ficus carica).</title>
        <authorList>
            <person name="Takahashi T."/>
            <person name="Nishimura K."/>
        </authorList>
    </citation>
    <scope>NUCLEOTIDE SEQUENCE</scope>
</reference>
<organism evidence="1 2">
    <name type="scientific">Ficus carica</name>
    <name type="common">Common fig</name>
    <dbReference type="NCBI Taxonomy" id="3494"/>
    <lineage>
        <taxon>Eukaryota</taxon>
        <taxon>Viridiplantae</taxon>
        <taxon>Streptophyta</taxon>
        <taxon>Embryophyta</taxon>
        <taxon>Tracheophyta</taxon>
        <taxon>Spermatophyta</taxon>
        <taxon>Magnoliopsida</taxon>
        <taxon>eudicotyledons</taxon>
        <taxon>Gunneridae</taxon>
        <taxon>Pentapetalae</taxon>
        <taxon>rosids</taxon>
        <taxon>fabids</taxon>
        <taxon>Rosales</taxon>
        <taxon>Moraceae</taxon>
        <taxon>Ficeae</taxon>
        <taxon>Ficus</taxon>
    </lineage>
</organism>
<dbReference type="AlphaFoldDB" id="A0AA88A174"/>
<name>A0AA88A174_FICCA</name>
<accession>A0AA88A174</accession>
<sequence>MTSWCYHLQLASLEAVGMNQGVVGGHRAGETPGVSAFRGGRTLSISLTALSLELYPSPFIQSLFPSPLLINALYFASKGRSCPAKVGCHQGRLNEFGGPKQSFKQGPL</sequence>
<evidence type="ECO:0000313" key="2">
    <source>
        <dbReference type="Proteomes" id="UP001187192"/>
    </source>
</evidence>
<comment type="caution">
    <text evidence="1">The sequence shown here is derived from an EMBL/GenBank/DDBJ whole genome shotgun (WGS) entry which is preliminary data.</text>
</comment>
<dbReference type="EMBL" id="BTGU01002394">
    <property type="protein sequence ID" value="GMN37363.1"/>
    <property type="molecule type" value="Genomic_DNA"/>
</dbReference>
<keyword evidence="2" id="KW-1185">Reference proteome</keyword>
<protein>
    <submittedName>
        <fullName evidence="1">Uncharacterized protein</fullName>
    </submittedName>
</protein>
<evidence type="ECO:0000313" key="1">
    <source>
        <dbReference type="EMBL" id="GMN37363.1"/>
    </source>
</evidence>
<dbReference type="Proteomes" id="UP001187192">
    <property type="component" value="Unassembled WGS sequence"/>
</dbReference>